<dbReference type="PANTHER" id="PTHR10617">
    <property type="entry name" value="ELECTRON TRANSFER FLAVOPROTEIN-UBIQUINONE OXIDOREDUCTASE"/>
    <property type="match status" value="1"/>
</dbReference>
<keyword evidence="5 11" id="KW-0274">FAD</keyword>
<dbReference type="SUPFAM" id="SSF51905">
    <property type="entry name" value="FAD/NAD(P)-binding domain"/>
    <property type="match status" value="1"/>
</dbReference>
<keyword evidence="3 11" id="KW-0285">Flavoprotein</keyword>
<evidence type="ECO:0000256" key="2">
    <source>
        <dbReference type="ARBA" id="ARBA00022448"/>
    </source>
</evidence>
<evidence type="ECO:0000259" key="13">
    <source>
        <dbReference type="Pfam" id="PF21162"/>
    </source>
</evidence>
<keyword evidence="10 11" id="KW-0830">Ubiquinone</keyword>
<evidence type="ECO:0000256" key="5">
    <source>
        <dbReference type="ARBA" id="ARBA00022827"/>
    </source>
</evidence>
<comment type="catalytic activity">
    <reaction evidence="11">
        <text>a ubiquinone + reduced [electron-transfer flavoprotein] = a ubiquinol + oxidized [electron-transfer flavoprotein] + H(+)</text>
        <dbReference type="Rhea" id="RHEA:24052"/>
        <dbReference type="Rhea" id="RHEA-COMP:9565"/>
        <dbReference type="Rhea" id="RHEA-COMP:9566"/>
        <dbReference type="Rhea" id="RHEA-COMP:10685"/>
        <dbReference type="Rhea" id="RHEA-COMP:10686"/>
        <dbReference type="ChEBI" id="CHEBI:15378"/>
        <dbReference type="ChEBI" id="CHEBI:16389"/>
        <dbReference type="ChEBI" id="CHEBI:17976"/>
        <dbReference type="ChEBI" id="CHEBI:57692"/>
        <dbReference type="ChEBI" id="CHEBI:58307"/>
        <dbReference type="EC" id="1.5.5.1"/>
    </reaction>
</comment>
<dbReference type="AlphaFoldDB" id="A0A7M2YZ21"/>
<evidence type="ECO:0000313" key="15">
    <source>
        <dbReference type="Proteomes" id="UP000254134"/>
    </source>
</evidence>
<evidence type="ECO:0000256" key="9">
    <source>
        <dbReference type="ARBA" id="ARBA00023014"/>
    </source>
</evidence>
<dbReference type="Proteomes" id="UP000254134">
    <property type="component" value="Unassembled WGS sequence"/>
</dbReference>
<evidence type="ECO:0000256" key="7">
    <source>
        <dbReference type="ARBA" id="ARBA00023002"/>
    </source>
</evidence>
<dbReference type="Gene3D" id="3.30.70.20">
    <property type="match status" value="1"/>
</dbReference>
<gene>
    <name evidence="14" type="ORF">Gocc_1203</name>
</gene>
<evidence type="ECO:0000313" key="14">
    <source>
        <dbReference type="EMBL" id="RDI75405.1"/>
    </source>
</evidence>
<feature type="domain" description="ETF-QO/FixX C-terminal" evidence="12">
    <location>
        <begin position="456"/>
        <end position="549"/>
    </location>
</feature>
<evidence type="ECO:0000256" key="4">
    <source>
        <dbReference type="ARBA" id="ARBA00022723"/>
    </source>
</evidence>
<accession>A0A7M2YZ21</accession>
<reference evidence="14 15" key="1">
    <citation type="submission" date="2018-07" db="EMBL/GenBank/DDBJ databases">
        <title>High-quality-draft genome sequence of Gaiella occulta.</title>
        <authorList>
            <person name="Severino R."/>
            <person name="Froufe H.J.C."/>
            <person name="Rainey F.A."/>
            <person name="Barroso C."/>
            <person name="Albuquerque L."/>
            <person name="Lobo-Da-Cunha A."/>
            <person name="Da Costa M.S."/>
            <person name="Egas C."/>
        </authorList>
    </citation>
    <scope>NUCLEOTIDE SEQUENCE [LARGE SCALE GENOMIC DNA]</scope>
    <source>
        <strain evidence="14 15">F2-233</strain>
    </source>
</reference>
<keyword evidence="2 11" id="KW-0813">Transport</keyword>
<dbReference type="InterPro" id="IPR040156">
    <property type="entry name" value="ETF-QO"/>
</dbReference>
<evidence type="ECO:0000256" key="10">
    <source>
        <dbReference type="ARBA" id="ARBA00023075"/>
    </source>
</evidence>
<dbReference type="EMBL" id="QQZY01000002">
    <property type="protein sequence ID" value="RDI75405.1"/>
    <property type="molecule type" value="Genomic_DNA"/>
</dbReference>
<dbReference type="GO" id="GO:0004174">
    <property type="term" value="F:electron-transferring-flavoprotein dehydrogenase activity"/>
    <property type="evidence" value="ECO:0007669"/>
    <property type="project" value="UniProtKB-UniRule"/>
</dbReference>
<organism evidence="14 15">
    <name type="scientific">Gaiella occulta</name>
    <dbReference type="NCBI Taxonomy" id="1002870"/>
    <lineage>
        <taxon>Bacteria</taxon>
        <taxon>Bacillati</taxon>
        <taxon>Actinomycetota</taxon>
        <taxon>Thermoleophilia</taxon>
        <taxon>Gaiellales</taxon>
        <taxon>Gaiellaceae</taxon>
        <taxon>Gaiella</taxon>
    </lineage>
</organism>
<evidence type="ECO:0000256" key="11">
    <source>
        <dbReference type="RuleBase" id="RU366068"/>
    </source>
</evidence>
<dbReference type="InterPro" id="IPR036188">
    <property type="entry name" value="FAD/NAD-bd_sf"/>
</dbReference>
<keyword evidence="4 11" id="KW-0479">Metal-binding</keyword>
<comment type="cofactor">
    <cofactor evidence="11">
        <name>[4Fe-4S] cluster</name>
        <dbReference type="ChEBI" id="CHEBI:49883"/>
    </cofactor>
    <text evidence="11">Binds 1 [4Fe-4S] cluster.</text>
</comment>
<dbReference type="EC" id="1.5.5.1" evidence="11"/>
<keyword evidence="8 11" id="KW-0408">Iron</keyword>
<dbReference type="PANTHER" id="PTHR10617:SF107">
    <property type="entry name" value="ELECTRON TRANSFER FLAVOPROTEIN-UBIQUINONE OXIDOREDUCTASE, MITOCHONDRIAL"/>
    <property type="match status" value="1"/>
</dbReference>
<evidence type="ECO:0000256" key="3">
    <source>
        <dbReference type="ARBA" id="ARBA00022630"/>
    </source>
</evidence>
<proteinExistence type="predicted"/>
<keyword evidence="6 11" id="KW-0249">Electron transport</keyword>
<evidence type="ECO:0000259" key="12">
    <source>
        <dbReference type="Pfam" id="PF05187"/>
    </source>
</evidence>
<keyword evidence="7 11" id="KW-0560">Oxidoreductase</keyword>
<comment type="caution">
    <text evidence="14">The sequence shown here is derived from an EMBL/GenBank/DDBJ whole genome shotgun (WGS) entry which is preliminary data.</text>
</comment>
<dbReference type="GO" id="GO:0046872">
    <property type="term" value="F:metal ion binding"/>
    <property type="evidence" value="ECO:0007669"/>
    <property type="project" value="UniProtKB-KW"/>
</dbReference>
<dbReference type="GO" id="GO:0051539">
    <property type="term" value="F:4 iron, 4 sulfur cluster binding"/>
    <property type="evidence" value="ECO:0007669"/>
    <property type="project" value="UniProtKB-UniRule"/>
</dbReference>
<name>A0A7M2YZ21_9ACTN</name>
<comment type="function">
    <text evidence="11">Accepts electrons from ETF and reduces ubiquinone.</text>
</comment>
<feature type="domain" description="ETF-QO/FixC ubiquinone-binding" evidence="13">
    <location>
        <begin position="222"/>
        <end position="315"/>
    </location>
</feature>
<dbReference type="SUPFAM" id="SSF54373">
    <property type="entry name" value="FAD-linked reductases, C-terminal domain"/>
    <property type="match status" value="1"/>
</dbReference>
<dbReference type="InterPro" id="IPR049398">
    <property type="entry name" value="ETF-QO/FixC_UQ-bd"/>
</dbReference>
<reference evidence="15" key="2">
    <citation type="journal article" date="2019" name="MicrobiologyOpen">
        <title>High-quality draft genome sequence of Gaiella occulta isolated from a 150 meter deep mineral water borehole and comparison with the genome sequences of other deep-branching lineages of the phylum Actinobacteria.</title>
        <authorList>
            <person name="Severino R."/>
            <person name="Froufe H.J.C."/>
            <person name="Barroso C."/>
            <person name="Albuquerque L."/>
            <person name="Lobo-da-Cunha A."/>
            <person name="da Costa M.S."/>
            <person name="Egas C."/>
        </authorList>
    </citation>
    <scope>NUCLEOTIDE SEQUENCE [LARGE SCALE GENOMIC DNA]</scope>
    <source>
        <strain evidence="15">F2-233</strain>
    </source>
</reference>
<dbReference type="RefSeq" id="WP_220150473.1">
    <property type="nucleotide sequence ID" value="NZ_QQZY01000002.1"/>
</dbReference>
<dbReference type="Gene3D" id="3.50.50.60">
    <property type="entry name" value="FAD/NAD(P)-binding domain"/>
    <property type="match status" value="1"/>
</dbReference>
<dbReference type="Gene3D" id="3.30.9.90">
    <property type="match status" value="1"/>
</dbReference>
<protein>
    <recommendedName>
        <fullName evidence="11">Electron transfer flavoprotein-ubiquinone oxidoreductase</fullName>
        <shortName evidence="11">ETF-QO</shortName>
        <ecNumber evidence="11">1.5.5.1</ecNumber>
    </recommendedName>
</protein>
<keyword evidence="9 11" id="KW-0411">Iron-sulfur</keyword>
<evidence type="ECO:0000256" key="6">
    <source>
        <dbReference type="ARBA" id="ARBA00022982"/>
    </source>
</evidence>
<dbReference type="Pfam" id="PF05187">
    <property type="entry name" value="Fer4_ETF_QO"/>
    <property type="match status" value="1"/>
</dbReference>
<sequence length="551" mass="59805">MIAAPTDAPGERIEVGVLIVGGGPGGLACALRLGQLLEERPDVAERLGEVPVALVDKGKQPGSHLLSGAVMNPRALRRLFRGRPEQLAAVPTYGEVPGEGVYLLTRRRALRIPPPPTLRNHGNWIVSISQMARTLAEQAEAGGTFILPETSAERLLVEHGRVAGVRTGDKGRGKEGEPLGNFEPGSDIVAKVTVLAEGTAGHLTYAAIDHFGLHGREPQMWELGVKEVWRVARPLDKIVHTLGWPLRKRAAYREFGGSWIYPMGEEMVSIGFVIGLDYRDLELSAHDLLQEFKTHPFVRRILEGGERLAWGAKTITSGGWHALPRKLNAPGLLLVGESAGLVDLARLKGVHLAIESGRLAAEAAFRSLERGESPGRIGVFDSYDEELRGGYVGQSLRQVRNMRQAFEKGFFVGGALASAMTVTKGKLPPKEFHNERNDAVPLLRSGRAARYPVPDGALTFDKLSSVFASGNRTRDDQPNHVRIERRVPRDVAEMWAWMCPAQVYEVGDELGDGTVEVRMTPSNCVQCGAISARGGRLTPPEGGSGPEYTLT</sequence>
<dbReference type="Pfam" id="PF21162">
    <property type="entry name" value="ETFQO_UQ-bd"/>
    <property type="match status" value="1"/>
</dbReference>
<evidence type="ECO:0000256" key="8">
    <source>
        <dbReference type="ARBA" id="ARBA00023004"/>
    </source>
</evidence>
<evidence type="ECO:0000256" key="1">
    <source>
        <dbReference type="ARBA" id="ARBA00001974"/>
    </source>
</evidence>
<keyword evidence="15" id="KW-1185">Reference proteome</keyword>
<comment type="cofactor">
    <cofactor evidence="1 11">
        <name>FAD</name>
        <dbReference type="ChEBI" id="CHEBI:57692"/>
    </cofactor>
</comment>
<dbReference type="InterPro" id="IPR007859">
    <property type="entry name" value="ETF-QO/FixX_C"/>
</dbReference>